<dbReference type="EMBL" id="WKEW01000048">
    <property type="protein sequence ID" value="MCF5058320.1"/>
    <property type="molecule type" value="Genomic_DNA"/>
</dbReference>
<keyword evidence="2" id="KW-1185">Reference proteome</keyword>
<evidence type="ECO:0000313" key="1">
    <source>
        <dbReference type="EMBL" id="MCF5058320.1"/>
    </source>
</evidence>
<comment type="caution">
    <text evidence="1">The sequence shown here is derived from an EMBL/GenBank/DDBJ whole genome shotgun (WGS) entry which is preliminary data.</text>
</comment>
<dbReference type="AlphaFoldDB" id="A0AAW5A7N2"/>
<name>A0AAW5A7N2_9PSED</name>
<sequence length="115" mass="12483">MKLFIGAMALVALAGCSTPSDLLRGAPELSATTKKSPKAYALCVYPSWQDYRSSSVMSETTDGYRIVAGSEMNGQTDDVLDIKRSSSGSSVKLYQRMAWQQLGRGDLKESFNSCL</sequence>
<dbReference type="RefSeq" id="WP_236299782.1">
    <property type="nucleotide sequence ID" value="NZ_WKEB01000036.1"/>
</dbReference>
<evidence type="ECO:0008006" key="3">
    <source>
        <dbReference type="Google" id="ProtNLM"/>
    </source>
</evidence>
<dbReference type="PROSITE" id="PS51257">
    <property type="entry name" value="PROKAR_LIPOPROTEIN"/>
    <property type="match status" value="1"/>
</dbReference>
<dbReference type="Proteomes" id="UP000814172">
    <property type="component" value="Unassembled WGS sequence"/>
</dbReference>
<organism evidence="1 2">
    <name type="scientific">Pseudomonas proteolytica</name>
    <dbReference type="NCBI Taxonomy" id="219574"/>
    <lineage>
        <taxon>Bacteria</taxon>
        <taxon>Pseudomonadati</taxon>
        <taxon>Pseudomonadota</taxon>
        <taxon>Gammaproteobacteria</taxon>
        <taxon>Pseudomonadales</taxon>
        <taxon>Pseudomonadaceae</taxon>
        <taxon>Pseudomonas</taxon>
    </lineage>
</organism>
<protein>
    <recommendedName>
        <fullName evidence="3">Lipoprotein</fullName>
    </recommendedName>
</protein>
<gene>
    <name evidence="1" type="ORF">GIW75_15330</name>
</gene>
<evidence type="ECO:0000313" key="2">
    <source>
        <dbReference type="Proteomes" id="UP000814172"/>
    </source>
</evidence>
<proteinExistence type="predicted"/>
<accession>A0AAW5A7N2</accession>
<reference evidence="1 2" key="1">
    <citation type="submission" date="2019-11" db="EMBL/GenBank/DDBJ databases">
        <title>Epiphytic Pseudomonas syringae from cherry orchards.</title>
        <authorList>
            <person name="Hulin M.T."/>
        </authorList>
    </citation>
    <scope>NUCLEOTIDE SEQUENCE [LARGE SCALE GENOMIC DNA]</scope>
    <source>
        <strain evidence="1 2">PA-6-9F</strain>
    </source>
</reference>